<name>A0ACC1NKK5_9HYPO</name>
<accession>A0ACC1NKK5</accession>
<keyword evidence="2" id="KW-1185">Reference proteome</keyword>
<organism evidence="1 2">
    <name type="scientific">Zarea fungicola</name>
    <dbReference type="NCBI Taxonomy" id="93591"/>
    <lineage>
        <taxon>Eukaryota</taxon>
        <taxon>Fungi</taxon>
        <taxon>Dikarya</taxon>
        <taxon>Ascomycota</taxon>
        <taxon>Pezizomycotina</taxon>
        <taxon>Sordariomycetes</taxon>
        <taxon>Hypocreomycetidae</taxon>
        <taxon>Hypocreales</taxon>
        <taxon>Cordycipitaceae</taxon>
        <taxon>Zarea</taxon>
    </lineage>
</organism>
<gene>
    <name evidence="1" type="ORF">NQ176_g3020</name>
</gene>
<dbReference type="EMBL" id="JANJQO010000250">
    <property type="protein sequence ID" value="KAJ2979812.1"/>
    <property type="molecule type" value="Genomic_DNA"/>
</dbReference>
<sequence length="437" mass="50362">MDMIDLERFDLQNQMDPFEKLSTELILCIFSSLTSAEELWSLLSASRHCWDTFNACPVHSLDLILKNGTVHPCMHSVINFVFNLQAGGMLPPSYHHLRHIDSAKRYEELNRNVSPAFVRRFVTIMRKIHALAHIILDNCMTNLWMLKDKLRPRELEHGERDLAHYLDIYHNLGEETRVVLGLRLYELHASMLGANNQTGPPWGHAMLGQIDQRFRPVSCFFRATWMSTLWTIQHGLDIMNLPEDERSGPYDLYLPLTIALPPVPKGGMEFGLQCTTERQNYADESGLEHRRAMAQELHRRPLVSRFLTSARAVAPVHMALHRLPITEYLKTGLLIWDHEKVYDLGLLPWSGTTREELFRYWRNLLPDKVVLQHADTQAQEKVRFWFRSRLGGGRMILPAPTDGALYEDLYAQDDASGEESEEFDADSESRNSEDAGE</sequence>
<proteinExistence type="predicted"/>
<evidence type="ECO:0000313" key="2">
    <source>
        <dbReference type="Proteomes" id="UP001143910"/>
    </source>
</evidence>
<reference evidence="1" key="1">
    <citation type="submission" date="2022-08" db="EMBL/GenBank/DDBJ databases">
        <title>Genome Sequence of Lecanicillium fungicola.</title>
        <authorList>
            <person name="Buettner E."/>
        </authorList>
    </citation>
    <scope>NUCLEOTIDE SEQUENCE</scope>
    <source>
        <strain evidence="1">Babe33</strain>
    </source>
</reference>
<dbReference type="Proteomes" id="UP001143910">
    <property type="component" value="Unassembled WGS sequence"/>
</dbReference>
<evidence type="ECO:0000313" key="1">
    <source>
        <dbReference type="EMBL" id="KAJ2979812.1"/>
    </source>
</evidence>
<comment type="caution">
    <text evidence="1">The sequence shown here is derived from an EMBL/GenBank/DDBJ whole genome shotgun (WGS) entry which is preliminary data.</text>
</comment>
<protein>
    <submittedName>
        <fullName evidence="1">Uncharacterized protein</fullName>
    </submittedName>
</protein>